<gene>
    <name evidence="2" type="ORF">QF030_001624</name>
</gene>
<sequence length="172" mass="17873">MPAGGRLTRRMAVCCARAAAGSRRQRSISPGRRSVRPGPVTKSATGDSRSWPSGARSTHTPWREAAIDTIGAAGSARHTLPPTVAVFHTLNEEENAWQQSAMSLRASGQGASGCSAKASRSATVHVAAISRPFSATTSGGQPARVRSHRRLTPGWGVENSQVPPPSQASPSG</sequence>
<accession>A0ABU0NK06</accession>
<evidence type="ECO:0000256" key="1">
    <source>
        <dbReference type="SAM" id="MobiDB-lite"/>
    </source>
</evidence>
<dbReference type="EMBL" id="JAUSWV010000002">
    <property type="protein sequence ID" value="MDQ0579446.1"/>
    <property type="molecule type" value="Genomic_DNA"/>
</dbReference>
<feature type="compositionally biased region" description="Pro residues" evidence="1">
    <location>
        <begin position="162"/>
        <end position="172"/>
    </location>
</feature>
<protein>
    <submittedName>
        <fullName evidence="2">Uncharacterized protein</fullName>
    </submittedName>
</protein>
<evidence type="ECO:0000313" key="3">
    <source>
        <dbReference type="Proteomes" id="UP001230654"/>
    </source>
</evidence>
<keyword evidence="3" id="KW-1185">Reference proteome</keyword>
<proteinExistence type="predicted"/>
<feature type="region of interest" description="Disordered" evidence="1">
    <location>
        <begin position="133"/>
        <end position="172"/>
    </location>
</feature>
<feature type="compositionally biased region" description="Polar residues" evidence="1">
    <location>
        <begin position="42"/>
        <end position="60"/>
    </location>
</feature>
<comment type="caution">
    <text evidence="2">The sequence shown here is derived from an EMBL/GenBank/DDBJ whole genome shotgun (WGS) entry which is preliminary data.</text>
</comment>
<feature type="region of interest" description="Disordered" evidence="1">
    <location>
        <begin position="18"/>
        <end position="61"/>
    </location>
</feature>
<dbReference type="Proteomes" id="UP001230654">
    <property type="component" value="Unassembled WGS sequence"/>
</dbReference>
<reference evidence="2 3" key="1">
    <citation type="submission" date="2023-07" db="EMBL/GenBank/DDBJ databases">
        <title>Comparative genomics of wheat-associated soil bacteria to identify genetic determinants of phenazine resistance.</title>
        <authorList>
            <person name="Mouncey N."/>
        </authorList>
    </citation>
    <scope>NUCLEOTIDE SEQUENCE [LARGE SCALE GENOMIC DNA]</scope>
    <source>
        <strain evidence="2 3">B2I6</strain>
    </source>
</reference>
<organism evidence="2 3">
    <name type="scientific">Streptomyces rishiriensis</name>
    <dbReference type="NCBI Taxonomy" id="68264"/>
    <lineage>
        <taxon>Bacteria</taxon>
        <taxon>Bacillati</taxon>
        <taxon>Actinomycetota</taxon>
        <taxon>Actinomycetes</taxon>
        <taxon>Kitasatosporales</taxon>
        <taxon>Streptomycetaceae</taxon>
        <taxon>Streptomyces</taxon>
    </lineage>
</organism>
<evidence type="ECO:0000313" key="2">
    <source>
        <dbReference type="EMBL" id="MDQ0579446.1"/>
    </source>
</evidence>
<name>A0ABU0NK06_STRRH</name>